<dbReference type="Pfam" id="PF00520">
    <property type="entry name" value="Ion_trans"/>
    <property type="match status" value="1"/>
</dbReference>
<keyword evidence="3" id="KW-0813">Transport</keyword>
<dbReference type="GO" id="GO:0034702">
    <property type="term" value="C:monoatomic ion channel complex"/>
    <property type="evidence" value="ECO:0007669"/>
    <property type="project" value="UniProtKB-KW"/>
</dbReference>
<feature type="domain" description="Ion transport" evidence="16">
    <location>
        <begin position="41"/>
        <end position="165"/>
    </location>
</feature>
<keyword evidence="8 13" id="KW-0175">Coiled coil</keyword>
<evidence type="ECO:0000256" key="10">
    <source>
        <dbReference type="ARBA" id="ARBA00023136"/>
    </source>
</evidence>
<dbReference type="STRING" id="1036808.A0A0C3D509"/>
<keyword evidence="11" id="KW-0407">Ion channel</keyword>
<evidence type="ECO:0000256" key="4">
    <source>
        <dbReference type="ARBA" id="ARBA00022475"/>
    </source>
</evidence>
<dbReference type="GO" id="GO:0005886">
    <property type="term" value="C:plasma membrane"/>
    <property type="evidence" value="ECO:0007669"/>
    <property type="project" value="UniProtKB-SubCell"/>
</dbReference>
<dbReference type="SUPFAM" id="SSF81324">
    <property type="entry name" value="Voltage-gated potassium channels"/>
    <property type="match status" value="1"/>
</dbReference>
<keyword evidence="18" id="KW-1185">Reference proteome</keyword>
<keyword evidence="5 15" id="KW-0812">Transmembrane</keyword>
<reference evidence="17 18" key="1">
    <citation type="submission" date="2014-04" db="EMBL/GenBank/DDBJ databases">
        <authorList>
            <consortium name="DOE Joint Genome Institute"/>
            <person name="Kuo A."/>
            <person name="Kohler A."/>
            <person name="Nagy L.G."/>
            <person name="Floudas D."/>
            <person name="Copeland A."/>
            <person name="Barry K.W."/>
            <person name="Cichocki N."/>
            <person name="Veneault-Fourrey C."/>
            <person name="LaButti K."/>
            <person name="Lindquist E.A."/>
            <person name="Lipzen A."/>
            <person name="Lundell T."/>
            <person name="Morin E."/>
            <person name="Murat C."/>
            <person name="Sun H."/>
            <person name="Tunlid A."/>
            <person name="Henrissat B."/>
            <person name="Grigoriev I.V."/>
            <person name="Hibbett D.S."/>
            <person name="Martin F."/>
            <person name="Nordberg H.P."/>
            <person name="Cantor M.N."/>
            <person name="Hua S.X."/>
        </authorList>
    </citation>
    <scope>NUCLEOTIDE SEQUENCE [LARGE SCALE GENOMIC DNA]</scope>
    <source>
        <strain evidence="17 18">Foug A</strain>
    </source>
</reference>
<evidence type="ECO:0000256" key="3">
    <source>
        <dbReference type="ARBA" id="ARBA00022448"/>
    </source>
</evidence>
<evidence type="ECO:0000259" key="16">
    <source>
        <dbReference type="Pfam" id="PF00520"/>
    </source>
</evidence>
<evidence type="ECO:0000256" key="5">
    <source>
        <dbReference type="ARBA" id="ARBA00022692"/>
    </source>
</evidence>
<evidence type="ECO:0000256" key="7">
    <source>
        <dbReference type="ARBA" id="ARBA00022989"/>
    </source>
</evidence>
<evidence type="ECO:0000256" key="11">
    <source>
        <dbReference type="ARBA" id="ARBA00023303"/>
    </source>
</evidence>
<feature type="transmembrane region" description="Helical" evidence="15">
    <location>
        <begin position="124"/>
        <end position="142"/>
    </location>
</feature>
<proteinExistence type="predicted"/>
<evidence type="ECO:0000256" key="9">
    <source>
        <dbReference type="ARBA" id="ARBA00023065"/>
    </source>
</evidence>
<evidence type="ECO:0000256" key="15">
    <source>
        <dbReference type="SAM" id="Phobius"/>
    </source>
</evidence>
<organism evidence="17 18">
    <name type="scientific">Scleroderma citrinum Foug A</name>
    <dbReference type="NCBI Taxonomy" id="1036808"/>
    <lineage>
        <taxon>Eukaryota</taxon>
        <taxon>Fungi</taxon>
        <taxon>Dikarya</taxon>
        <taxon>Basidiomycota</taxon>
        <taxon>Agaricomycotina</taxon>
        <taxon>Agaricomycetes</taxon>
        <taxon>Agaricomycetidae</taxon>
        <taxon>Boletales</taxon>
        <taxon>Sclerodermatineae</taxon>
        <taxon>Sclerodermataceae</taxon>
        <taxon>Scleroderma</taxon>
    </lineage>
</organism>
<dbReference type="InterPro" id="IPR027359">
    <property type="entry name" value="Volt_channel_dom_sf"/>
</dbReference>
<keyword evidence="6" id="KW-0851">Voltage-gated channel</keyword>
<keyword evidence="4" id="KW-1003">Cell membrane</keyword>
<feature type="coiled-coil region" evidence="13">
    <location>
        <begin position="173"/>
        <end position="210"/>
    </location>
</feature>
<name>A0A0C3D509_9AGAM</name>
<accession>A0A0C3D509</accession>
<dbReference type="OrthoDB" id="427456at2759"/>
<evidence type="ECO:0000256" key="12">
    <source>
        <dbReference type="ARBA" id="ARBA00031989"/>
    </source>
</evidence>
<dbReference type="Gene3D" id="1.20.120.350">
    <property type="entry name" value="Voltage-gated potassium channels. Chain C"/>
    <property type="match status" value="1"/>
</dbReference>
<keyword evidence="9" id="KW-0406">Ion transport</keyword>
<evidence type="ECO:0000256" key="1">
    <source>
        <dbReference type="ARBA" id="ARBA00004651"/>
    </source>
</evidence>
<dbReference type="PANTHER" id="PTHR46480:SF1">
    <property type="entry name" value="VOLTAGE-GATED HYDROGEN CHANNEL 1"/>
    <property type="match status" value="1"/>
</dbReference>
<dbReference type="InterPro" id="IPR005821">
    <property type="entry name" value="Ion_trans_dom"/>
</dbReference>
<evidence type="ECO:0000256" key="2">
    <source>
        <dbReference type="ARBA" id="ARBA00015897"/>
    </source>
</evidence>
<evidence type="ECO:0000256" key="14">
    <source>
        <dbReference type="SAM" id="MobiDB-lite"/>
    </source>
</evidence>
<dbReference type="GO" id="GO:0030171">
    <property type="term" value="F:voltage-gated proton channel activity"/>
    <property type="evidence" value="ECO:0007669"/>
    <property type="project" value="InterPro"/>
</dbReference>
<evidence type="ECO:0000313" key="18">
    <source>
        <dbReference type="Proteomes" id="UP000053989"/>
    </source>
</evidence>
<feature type="compositionally biased region" description="Low complexity" evidence="14">
    <location>
        <begin position="14"/>
        <end position="23"/>
    </location>
</feature>
<evidence type="ECO:0000313" key="17">
    <source>
        <dbReference type="EMBL" id="KIM55885.1"/>
    </source>
</evidence>
<evidence type="ECO:0000256" key="6">
    <source>
        <dbReference type="ARBA" id="ARBA00022882"/>
    </source>
</evidence>
<dbReference type="InParanoid" id="A0A0C3D509"/>
<dbReference type="HOGENOM" id="CLU_076372_1_1_1"/>
<protein>
    <recommendedName>
        <fullName evidence="2">Voltage-gated hydrogen channel 1</fullName>
    </recommendedName>
    <alternativeName>
        <fullName evidence="12">Hydrogen voltage-gated channel 1</fullName>
    </alternativeName>
</protein>
<sequence length="225" mass="24628">MSDTAEQQPLLPISDASPSRSQRSSGLTAWRESIAQVLESPLFHQFILTLIVIDVACVVADVGYSFLAEGCSPVEGPESPPWLEVLANISLAINTVFLLEIPLALWCFGIHYFLPLSDTPHSSLHLFDAIIIIATIVLEFALKGKERELVGLLITLRMWRIVKLVGGIAVGAGEVEEEVLKELEETKRKLEGTTAALAKAREENRKLRARVLWLETGGSEGASDL</sequence>
<dbReference type="EMBL" id="KN822126">
    <property type="protein sequence ID" value="KIM55885.1"/>
    <property type="molecule type" value="Genomic_DNA"/>
</dbReference>
<evidence type="ECO:0000256" key="13">
    <source>
        <dbReference type="SAM" id="Coils"/>
    </source>
</evidence>
<dbReference type="Proteomes" id="UP000053989">
    <property type="component" value="Unassembled WGS sequence"/>
</dbReference>
<evidence type="ECO:0000256" key="8">
    <source>
        <dbReference type="ARBA" id="ARBA00023054"/>
    </source>
</evidence>
<keyword evidence="10 15" id="KW-0472">Membrane</keyword>
<dbReference type="AlphaFoldDB" id="A0A0C3D509"/>
<dbReference type="PANTHER" id="PTHR46480">
    <property type="entry name" value="F20B24.22"/>
    <property type="match status" value="1"/>
</dbReference>
<gene>
    <name evidence="17" type="ORF">SCLCIDRAFT_1220869</name>
</gene>
<comment type="subcellular location">
    <subcellularLocation>
        <location evidence="1">Cell membrane</location>
        <topology evidence="1">Multi-pass membrane protein</topology>
    </subcellularLocation>
</comment>
<feature type="region of interest" description="Disordered" evidence="14">
    <location>
        <begin position="1"/>
        <end position="23"/>
    </location>
</feature>
<keyword evidence="7 15" id="KW-1133">Transmembrane helix</keyword>
<dbReference type="InterPro" id="IPR031846">
    <property type="entry name" value="Hvcn1"/>
</dbReference>
<feature type="transmembrane region" description="Helical" evidence="15">
    <location>
        <begin position="85"/>
        <end position="112"/>
    </location>
</feature>
<reference evidence="18" key="2">
    <citation type="submission" date="2015-01" db="EMBL/GenBank/DDBJ databases">
        <title>Evolutionary Origins and Diversification of the Mycorrhizal Mutualists.</title>
        <authorList>
            <consortium name="DOE Joint Genome Institute"/>
            <consortium name="Mycorrhizal Genomics Consortium"/>
            <person name="Kohler A."/>
            <person name="Kuo A."/>
            <person name="Nagy L.G."/>
            <person name="Floudas D."/>
            <person name="Copeland A."/>
            <person name="Barry K.W."/>
            <person name="Cichocki N."/>
            <person name="Veneault-Fourrey C."/>
            <person name="LaButti K."/>
            <person name="Lindquist E.A."/>
            <person name="Lipzen A."/>
            <person name="Lundell T."/>
            <person name="Morin E."/>
            <person name="Murat C."/>
            <person name="Riley R."/>
            <person name="Ohm R."/>
            <person name="Sun H."/>
            <person name="Tunlid A."/>
            <person name="Henrissat B."/>
            <person name="Grigoriev I.V."/>
            <person name="Hibbett D.S."/>
            <person name="Martin F."/>
        </authorList>
    </citation>
    <scope>NUCLEOTIDE SEQUENCE [LARGE SCALE GENOMIC DNA]</scope>
    <source>
        <strain evidence="18">Foug A</strain>
    </source>
</reference>